<evidence type="ECO:0000313" key="2">
    <source>
        <dbReference type="Proteomes" id="UP000887563"/>
    </source>
</evidence>
<name>A0A914N0U7_MELIC</name>
<keyword evidence="2" id="KW-1185">Reference proteome</keyword>
<organism evidence="2 3">
    <name type="scientific">Meloidogyne incognita</name>
    <name type="common">Southern root-knot nematode worm</name>
    <name type="synonym">Oxyuris incognita</name>
    <dbReference type="NCBI Taxonomy" id="6306"/>
    <lineage>
        <taxon>Eukaryota</taxon>
        <taxon>Metazoa</taxon>
        <taxon>Ecdysozoa</taxon>
        <taxon>Nematoda</taxon>
        <taxon>Chromadorea</taxon>
        <taxon>Rhabditida</taxon>
        <taxon>Tylenchina</taxon>
        <taxon>Tylenchomorpha</taxon>
        <taxon>Tylenchoidea</taxon>
        <taxon>Meloidogynidae</taxon>
        <taxon>Meloidogyninae</taxon>
        <taxon>Meloidogyne</taxon>
        <taxon>Meloidogyne incognita group</taxon>
    </lineage>
</organism>
<keyword evidence="1" id="KW-1133">Transmembrane helix</keyword>
<dbReference type="WBParaSite" id="Minc3s02953g32196">
    <property type="protein sequence ID" value="Minc3s02953g32196"/>
    <property type="gene ID" value="Minc3s02953g32196"/>
</dbReference>
<evidence type="ECO:0000256" key="1">
    <source>
        <dbReference type="SAM" id="Phobius"/>
    </source>
</evidence>
<keyword evidence="1" id="KW-0812">Transmembrane</keyword>
<accession>A0A914N0U7</accession>
<sequence length="85" mass="9667">MLEKLERIGCVRPSVRFGPLFKRELSIILLILGFIFPLFFSVFLCSYVSSGSLKVLVCFNVGVWLIIRSLHSGHSDQNYGFLRNA</sequence>
<proteinExistence type="predicted"/>
<dbReference type="Proteomes" id="UP000887563">
    <property type="component" value="Unplaced"/>
</dbReference>
<protein>
    <submittedName>
        <fullName evidence="3">Uncharacterized protein</fullName>
    </submittedName>
</protein>
<keyword evidence="1" id="KW-0472">Membrane</keyword>
<feature type="transmembrane region" description="Helical" evidence="1">
    <location>
        <begin position="50"/>
        <end position="67"/>
    </location>
</feature>
<feature type="transmembrane region" description="Helical" evidence="1">
    <location>
        <begin position="25"/>
        <end position="44"/>
    </location>
</feature>
<evidence type="ECO:0000313" key="3">
    <source>
        <dbReference type="WBParaSite" id="Minc3s02953g32196"/>
    </source>
</evidence>
<reference evidence="3" key="1">
    <citation type="submission" date="2022-11" db="UniProtKB">
        <authorList>
            <consortium name="WormBaseParasite"/>
        </authorList>
    </citation>
    <scope>IDENTIFICATION</scope>
</reference>
<dbReference type="AlphaFoldDB" id="A0A914N0U7"/>